<dbReference type="InterPro" id="IPR028978">
    <property type="entry name" value="Chorismate_lyase_/UTRA_dom_sf"/>
</dbReference>
<comment type="caution">
    <text evidence="2">The sequence shown here is derived from an EMBL/GenBank/DDBJ whole genome shotgun (WGS) entry which is preliminary data.</text>
</comment>
<keyword evidence="3" id="KW-1185">Reference proteome</keyword>
<organism evidence="2 3">
    <name type="scientific">Actinacidiphila epipremni</name>
    <dbReference type="NCBI Taxonomy" id="2053013"/>
    <lineage>
        <taxon>Bacteria</taxon>
        <taxon>Bacillati</taxon>
        <taxon>Actinomycetota</taxon>
        <taxon>Actinomycetes</taxon>
        <taxon>Kitasatosporales</taxon>
        <taxon>Streptomycetaceae</taxon>
        <taxon>Actinacidiphila</taxon>
    </lineage>
</organism>
<dbReference type="Gene3D" id="3.40.1410.10">
    <property type="entry name" value="Chorismate lyase-like"/>
    <property type="match status" value="1"/>
</dbReference>
<evidence type="ECO:0000259" key="1">
    <source>
        <dbReference type="SMART" id="SM00866"/>
    </source>
</evidence>
<evidence type="ECO:0000313" key="2">
    <source>
        <dbReference type="EMBL" id="NJP46174.1"/>
    </source>
</evidence>
<dbReference type="InterPro" id="IPR050679">
    <property type="entry name" value="Bact_HTH_transcr_reg"/>
</dbReference>
<proteinExistence type="predicted"/>
<dbReference type="PANTHER" id="PTHR44846:SF17">
    <property type="entry name" value="GNTR-FAMILY TRANSCRIPTIONAL REGULATOR"/>
    <property type="match status" value="1"/>
</dbReference>
<protein>
    <submittedName>
        <fullName evidence="2">UTRA domain-containing protein</fullName>
    </submittedName>
</protein>
<dbReference type="RefSeq" id="WP_167985019.1">
    <property type="nucleotide sequence ID" value="NZ_JAATEJ010000019.1"/>
</dbReference>
<dbReference type="EMBL" id="JAATEJ010000019">
    <property type="protein sequence ID" value="NJP46174.1"/>
    <property type="molecule type" value="Genomic_DNA"/>
</dbReference>
<dbReference type="InterPro" id="IPR011663">
    <property type="entry name" value="UTRA"/>
</dbReference>
<feature type="domain" description="UbiC transcription regulator-associated" evidence="1">
    <location>
        <begin position="31"/>
        <end position="171"/>
    </location>
</feature>
<evidence type="ECO:0000313" key="3">
    <source>
        <dbReference type="Proteomes" id="UP000734511"/>
    </source>
</evidence>
<dbReference type="PANTHER" id="PTHR44846">
    <property type="entry name" value="MANNOSYL-D-GLYCERATE TRANSPORT/METABOLISM SYSTEM REPRESSOR MNGR-RELATED"/>
    <property type="match status" value="1"/>
</dbReference>
<dbReference type="Proteomes" id="UP000734511">
    <property type="component" value="Unassembled WGS sequence"/>
</dbReference>
<dbReference type="SMART" id="SM00866">
    <property type="entry name" value="UTRA"/>
    <property type="match status" value="1"/>
</dbReference>
<dbReference type="SUPFAM" id="SSF64288">
    <property type="entry name" value="Chorismate lyase-like"/>
    <property type="match status" value="1"/>
</dbReference>
<name>A0ABX0ZQG9_9ACTN</name>
<sequence length="179" mass="19401">MSSGEWTSTALPYVVPRRAGERDAWAEEAGRRGRRGTQRVTYAGEVAAPEEVAAGLRVRGGEVVVVRRRVMLLDGAPVELTDTYYPADIARGTRLAGTARIPGGAVTLLASMGHAPRHVREEVHARLAGPEERAALELAEGAPVLCLTRVTADTTRPFQVDLSVFPATGQRLRYDMRID</sequence>
<dbReference type="Pfam" id="PF07702">
    <property type="entry name" value="UTRA"/>
    <property type="match status" value="1"/>
</dbReference>
<accession>A0ABX0ZQG9</accession>
<gene>
    <name evidence="2" type="ORF">HCN08_22605</name>
</gene>
<reference evidence="2 3" key="1">
    <citation type="submission" date="2020-03" db="EMBL/GenBank/DDBJ databases">
        <title>WGS of actinomycetes isolated from Thailand.</title>
        <authorList>
            <person name="Thawai C."/>
        </authorList>
    </citation>
    <scope>NUCLEOTIDE SEQUENCE [LARGE SCALE GENOMIC DNA]</scope>
    <source>
        <strain evidence="2 3">PRB2-1</strain>
    </source>
</reference>